<gene>
    <name evidence="2" type="ORF">HGD76_05400</name>
</gene>
<evidence type="ECO:0000313" key="2">
    <source>
        <dbReference type="EMBL" id="QJB43738.1"/>
    </source>
</evidence>
<dbReference type="SUPFAM" id="SSF52540">
    <property type="entry name" value="P-loop containing nucleoside triphosphate hydrolases"/>
    <property type="match status" value="1"/>
</dbReference>
<dbReference type="PROSITE" id="PS50104">
    <property type="entry name" value="TIR"/>
    <property type="match status" value="1"/>
</dbReference>
<dbReference type="GO" id="GO:0016301">
    <property type="term" value="F:kinase activity"/>
    <property type="evidence" value="ECO:0007669"/>
    <property type="project" value="InterPro"/>
</dbReference>
<accession>A0A6H2BXT0</accession>
<dbReference type="Pfam" id="PF00485">
    <property type="entry name" value="PRK"/>
    <property type="match status" value="1"/>
</dbReference>
<reference evidence="2 3" key="1">
    <citation type="submission" date="2020-04" db="EMBL/GenBank/DDBJ databases">
        <title>Genome-Wide Identification of 5-Methylcytosine Sites in Bacterial Genomes By High-Throughput Sequencing of MspJI Restriction Fragments.</title>
        <authorList>
            <person name="Wu V."/>
        </authorList>
    </citation>
    <scope>NUCLEOTIDE SEQUENCE [LARGE SCALE GENOMIC DNA]</scope>
    <source>
        <strain evidence="2 3">CCAP 1403/13f</strain>
    </source>
</reference>
<dbReference type="PRINTS" id="PR00988">
    <property type="entry name" value="URIDINKINASE"/>
</dbReference>
<dbReference type="Pfam" id="PF13676">
    <property type="entry name" value="TIR_2"/>
    <property type="match status" value="1"/>
</dbReference>
<dbReference type="SUPFAM" id="SSF52200">
    <property type="entry name" value="Toll/Interleukin receptor TIR domain"/>
    <property type="match status" value="1"/>
</dbReference>
<dbReference type="InterPro" id="IPR006083">
    <property type="entry name" value="PRK/URK"/>
</dbReference>
<dbReference type="Proteomes" id="UP000502433">
    <property type="component" value="Chromosome"/>
</dbReference>
<name>A0A6H2BXT0_DOLFA</name>
<dbReference type="GO" id="GO:0005524">
    <property type="term" value="F:ATP binding"/>
    <property type="evidence" value="ECO:0007669"/>
    <property type="project" value="InterPro"/>
</dbReference>
<dbReference type="KEGG" id="dfs:HGD76_05400"/>
<dbReference type="AlphaFoldDB" id="A0A6H2BXT0"/>
<reference evidence="2 3" key="2">
    <citation type="submission" date="2020-04" db="EMBL/GenBank/DDBJ databases">
        <authorList>
            <person name="Fomenkov A."/>
            <person name="Anton B.P."/>
            <person name="Roberts R.J."/>
        </authorList>
    </citation>
    <scope>NUCLEOTIDE SEQUENCE [LARGE SCALE GENOMIC DNA]</scope>
    <source>
        <strain evidence="2 3">CCAP 1403/13f</strain>
    </source>
</reference>
<dbReference type="InterPro" id="IPR035897">
    <property type="entry name" value="Toll_tir_struct_dom_sf"/>
</dbReference>
<protein>
    <submittedName>
        <fullName evidence="2">TIR domain-containing protein</fullName>
    </submittedName>
</protein>
<dbReference type="SMART" id="SM00255">
    <property type="entry name" value="TIR"/>
    <property type="match status" value="1"/>
</dbReference>
<sequence length="352" mass="40419">MKYDVFISHASDDKEEVVLPLANFLKEHGLNVWVDVLVLQLGDSLRRNIERGLKESRFGVIILSPNFFSRPWTQRELDVLVSREDDNDKVILPILHNISLQEVRDRVPLLADKLAVSTNQGLEYVASQIINVITNDAQRENSGTFKSIVVGISGPSCSGKTWLAQKISRVRQDKVTVFDLDSYYKDISFVSSLEHRHDNPNSINYDQAIAHLAVLKNGREVSIPTYDFETHQVNGEKVCKPNSLIIVEGIFVFYNEWLKEQLDLKVWVSSPDDICLDRRISRDGLERGRTTEEVLTRYKKDVRTGYQKYISPLQIHADVVFQNTGSNYDEQPKIIDMIVGYVNMKFRFDKKV</sequence>
<dbReference type="EMBL" id="CP051206">
    <property type="protein sequence ID" value="QJB43738.1"/>
    <property type="molecule type" value="Genomic_DNA"/>
</dbReference>
<evidence type="ECO:0000313" key="3">
    <source>
        <dbReference type="Proteomes" id="UP000502433"/>
    </source>
</evidence>
<dbReference type="Gene3D" id="3.40.50.300">
    <property type="entry name" value="P-loop containing nucleotide triphosphate hydrolases"/>
    <property type="match status" value="1"/>
</dbReference>
<dbReference type="InterPro" id="IPR000157">
    <property type="entry name" value="TIR_dom"/>
</dbReference>
<dbReference type="PANTHER" id="PTHR10285">
    <property type="entry name" value="URIDINE KINASE"/>
    <property type="match status" value="1"/>
</dbReference>
<evidence type="ECO:0000259" key="1">
    <source>
        <dbReference type="PROSITE" id="PS50104"/>
    </source>
</evidence>
<organism evidence="2 3">
    <name type="scientific">Dolichospermum flos-aquae CCAP 1403/13F</name>
    <dbReference type="NCBI Taxonomy" id="315271"/>
    <lineage>
        <taxon>Bacteria</taxon>
        <taxon>Bacillati</taxon>
        <taxon>Cyanobacteriota</taxon>
        <taxon>Cyanophyceae</taxon>
        <taxon>Nostocales</taxon>
        <taxon>Aphanizomenonaceae</taxon>
        <taxon>Dolichospermum</taxon>
    </lineage>
</organism>
<proteinExistence type="predicted"/>
<feature type="domain" description="TIR" evidence="1">
    <location>
        <begin position="1"/>
        <end position="133"/>
    </location>
</feature>
<dbReference type="RefSeq" id="WP_168695182.1">
    <property type="nucleotide sequence ID" value="NZ_CP051206.1"/>
</dbReference>
<dbReference type="Gene3D" id="3.40.50.10140">
    <property type="entry name" value="Toll/interleukin-1 receptor homology (TIR) domain"/>
    <property type="match status" value="1"/>
</dbReference>
<dbReference type="GO" id="GO:0007165">
    <property type="term" value="P:signal transduction"/>
    <property type="evidence" value="ECO:0007669"/>
    <property type="project" value="InterPro"/>
</dbReference>
<dbReference type="InterPro" id="IPR027417">
    <property type="entry name" value="P-loop_NTPase"/>
</dbReference>